<evidence type="ECO:0000256" key="5">
    <source>
        <dbReference type="RuleBase" id="RU363107"/>
    </source>
</evidence>
<dbReference type="Pfam" id="PF03208">
    <property type="entry name" value="PRA1"/>
    <property type="match status" value="1"/>
</dbReference>
<dbReference type="InParanoid" id="D8LKY5"/>
<sequence length="239" mass="25701">MAEASELKDELTVLGQHMHRFFVADRRPWAEFFGPVEQPKWTQAEVKKRVNANLSFFATNYLMIWATIAAVYILRSPGLLLTLLASLCMFLYVFMSRRKKLVVLDVTLGTREKTIAAAVASMLLLSVTGYIFSLQFSGILGCAVCLLHATFRPPVARAVRNTRGGGPPELHGGDGDLEGGGGIGRGRPGPVNANMRLRTRPMPGAGMATTPPPGGGGGFRESAPPMVDPSNAGRHSHAT</sequence>
<keyword evidence="2 5" id="KW-0812">Transmembrane</keyword>
<gene>
    <name evidence="7" type="ORF">Esi_0031_0125</name>
</gene>
<dbReference type="Proteomes" id="UP000002630">
    <property type="component" value="Unassembled WGS sequence"/>
</dbReference>
<evidence type="ECO:0000313" key="8">
    <source>
        <dbReference type="Proteomes" id="UP000002630"/>
    </source>
</evidence>
<accession>D8LKY5</accession>
<feature type="transmembrane region" description="Helical" evidence="5">
    <location>
        <begin position="115"/>
        <end position="132"/>
    </location>
</feature>
<evidence type="ECO:0000256" key="6">
    <source>
        <dbReference type="SAM" id="MobiDB-lite"/>
    </source>
</evidence>
<evidence type="ECO:0000256" key="4">
    <source>
        <dbReference type="ARBA" id="ARBA00023136"/>
    </source>
</evidence>
<organism evidence="7 8">
    <name type="scientific">Ectocarpus siliculosus</name>
    <name type="common">Brown alga</name>
    <name type="synonym">Conferva siliculosa</name>
    <dbReference type="NCBI Taxonomy" id="2880"/>
    <lineage>
        <taxon>Eukaryota</taxon>
        <taxon>Sar</taxon>
        <taxon>Stramenopiles</taxon>
        <taxon>Ochrophyta</taxon>
        <taxon>PX clade</taxon>
        <taxon>Phaeophyceae</taxon>
        <taxon>Ectocarpales</taxon>
        <taxon>Ectocarpaceae</taxon>
        <taxon>Ectocarpus</taxon>
    </lineage>
</organism>
<dbReference type="GO" id="GO:0016020">
    <property type="term" value="C:membrane"/>
    <property type="evidence" value="ECO:0007669"/>
    <property type="project" value="UniProtKB-SubCell"/>
</dbReference>
<dbReference type="PANTHER" id="PTHR19317">
    <property type="entry name" value="PRENYLATED RAB ACCEPTOR 1-RELATED"/>
    <property type="match status" value="1"/>
</dbReference>
<evidence type="ECO:0000256" key="1">
    <source>
        <dbReference type="ARBA" id="ARBA00004141"/>
    </source>
</evidence>
<comment type="subcellular location">
    <subcellularLocation>
        <location evidence="1 5">Membrane</location>
        <topology evidence="1 5">Multi-pass membrane protein</topology>
    </subcellularLocation>
</comment>
<dbReference type="EMBL" id="FN649760">
    <property type="protein sequence ID" value="CBN80118.1"/>
    <property type="molecule type" value="Genomic_DNA"/>
</dbReference>
<proteinExistence type="inferred from homology"/>
<dbReference type="InterPro" id="IPR004895">
    <property type="entry name" value="Prenylated_rab_accept_PRA1"/>
</dbReference>
<dbReference type="STRING" id="2880.D8LKY5"/>
<evidence type="ECO:0000256" key="3">
    <source>
        <dbReference type="ARBA" id="ARBA00022989"/>
    </source>
</evidence>
<name>D8LKY5_ECTSI</name>
<keyword evidence="4 5" id="KW-0472">Membrane</keyword>
<evidence type="ECO:0000313" key="7">
    <source>
        <dbReference type="EMBL" id="CBN80118.1"/>
    </source>
</evidence>
<keyword evidence="3 5" id="KW-1133">Transmembrane helix</keyword>
<dbReference type="GO" id="GO:0005794">
    <property type="term" value="C:Golgi apparatus"/>
    <property type="evidence" value="ECO:0007669"/>
    <property type="project" value="TreeGrafter"/>
</dbReference>
<protein>
    <recommendedName>
        <fullName evidence="5">PRA1 family protein</fullName>
    </recommendedName>
</protein>
<feature type="transmembrane region" description="Helical" evidence="5">
    <location>
        <begin position="79"/>
        <end position="95"/>
    </location>
</feature>
<reference evidence="7 8" key="1">
    <citation type="journal article" date="2010" name="Nature">
        <title>The Ectocarpus genome and the independent evolution of multicellularity in brown algae.</title>
        <authorList>
            <person name="Cock J.M."/>
            <person name="Sterck L."/>
            <person name="Rouze P."/>
            <person name="Scornet D."/>
            <person name="Allen A.E."/>
            <person name="Amoutzias G."/>
            <person name="Anthouard V."/>
            <person name="Artiguenave F."/>
            <person name="Aury J.M."/>
            <person name="Badger J.H."/>
            <person name="Beszteri B."/>
            <person name="Billiau K."/>
            <person name="Bonnet E."/>
            <person name="Bothwell J.H."/>
            <person name="Bowler C."/>
            <person name="Boyen C."/>
            <person name="Brownlee C."/>
            <person name="Carrano C.J."/>
            <person name="Charrier B."/>
            <person name="Cho G.Y."/>
            <person name="Coelho S.M."/>
            <person name="Collen J."/>
            <person name="Corre E."/>
            <person name="Da Silva C."/>
            <person name="Delage L."/>
            <person name="Delaroque N."/>
            <person name="Dittami S.M."/>
            <person name="Doulbeau S."/>
            <person name="Elias M."/>
            <person name="Farnham G."/>
            <person name="Gachon C.M."/>
            <person name="Gschloessl B."/>
            <person name="Heesch S."/>
            <person name="Jabbari K."/>
            <person name="Jubin C."/>
            <person name="Kawai H."/>
            <person name="Kimura K."/>
            <person name="Kloareg B."/>
            <person name="Kupper F.C."/>
            <person name="Lang D."/>
            <person name="Le Bail A."/>
            <person name="Leblanc C."/>
            <person name="Lerouge P."/>
            <person name="Lohr M."/>
            <person name="Lopez P.J."/>
            <person name="Martens C."/>
            <person name="Maumus F."/>
            <person name="Michel G."/>
            <person name="Miranda-Saavedra D."/>
            <person name="Morales J."/>
            <person name="Moreau H."/>
            <person name="Motomura T."/>
            <person name="Nagasato C."/>
            <person name="Napoli C.A."/>
            <person name="Nelson D.R."/>
            <person name="Nyvall-Collen P."/>
            <person name="Peters A.F."/>
            <person name="Pommier C."/>
            <person name="Potin P."/>
            <person name="Poulain J."/>
            <person name="Quesneville H."/>
            <person name="Read B."/>
            <person name="Rensing S.A."/>
            <person name="Ritter A."/>
            <person name="Rousvoal S."/>
            <person name="Samanta M."/>
            <person name="Samson G."/>
            <person name="Schroeder D.C."/>
            <person name="Segurens B."/>
            <person name="Strittmatter M."/>
            <person name="Tonon T."/>
            <person name="Tregear J.W."/>
            <person name="Valentin K."/>
            <person name="von Dassow P."/>
            <person name="Yamagishi T."/>
            <person name="Van de Peer Y."/>
            <person name="Wincker P."/>
        </authorList>
    </citation>
    <scope>NUCLEOTIDE SEQUENCE [LARGE SCALE GENOMIC DNA]</scope>
    <source>
        <strain evidence="8">Ec32 / CCAP1310/4</strain>
    </source>
</reference>
<evidence type="ECO:0000256" key="2">
    <source>
        <dbReference type="ARBA" id="ARBA00022692"/>
    </source>
</evidence>
<feature type="compositionally biased region" description="Gly residues" evidence="6">
    <location>
        <begin position="178"/>
        <end position="187"/>
    </location>
</feature>
<feature type="transmembrane region" description="Helical" evidence="5">
    <location>
        <begin position="54"/>
        <end position="73"/>
    </location>
</feature>
<dbReference type="PANTHER" id="PTHR19317:SF0">
    <property type="entry name" value="PRENYLATED RAB ACCEPTOR PROTEIN 1"/>
    <property type="match status" value="1"/>
</dbReference>
<comment type="similarity">
    <text evidence="5">Belongs to the PRA1 family.</text>
</comment>
<keyword evidence="8" id="KW-1185">Reference proteome</keyword>
<feature type="region of interest" description="Disordered" evidence="6">
    <location>
        <begin position="160"/>
        <end position="239"/>
    </location>
</feature>
<dbReference type="AlphaFoldDB" id="D8LKY5"/>